<accession>A0AAD7A8N5</accession>
<name>A0AAD7A8N5_9AGAR</name>
<comment type="caution">
    <text evidence="1">The sequence shown here is derived from an EMBL/GenBank/DDBJ whole genome shotgun (WGS) entry which is preliminary data.</text>
</comment>
<organism evidence="1 2">
    <name type="scientific">Mycena albidolilacea</name>
    <dbReference type="NCBI Taxonomy" id="1033008"/>
    <lineage>
        <taxon>Eukaryota</taxon>
        <taxon>Fungi</taxon>
        <taxon>Dikarya</taxon>
        <taxon>Basidiomycota</taxon>
        <taxon>Agaricomycotina</taxon>
        <taxon>Agaricomycetes</taxon>
        <taxon>Agaricomycetidae</taxon>
        <taxon>Agaricales</taxon>
        <taxon>Marasmiineae</taxon>
        <taxon>Mycenaceae</taxon>
        <taxon>Mycena</taxon>
    </lineage>
</organism>
<protein>
    <submittedName>
        <fullName evidence="1">Uncharacterized protein</fullName>
    </submittedName>
</protein>
<evidence type="ECO:0000313" key="2">
    <source>
        <dbReference type="Proteomes" id="UP001218218"/>
    </source>
</evidence>
<reference evidence="1" key="1">
    <citation type="submission" date="2023-03" db="EMBL/GenBank/DDBJ databases">
        <title>Massive genome expansion in bonnet fungi (Mycena s.s.) driven by repeated elements and novel gene families across ecological guilds.</title>
        <authorList>
            <consortium name="Lawrence Berkeley National Laboratory"/>
            <person name="Harder C.B."/>
            <person name="Miyauchi S."/>
            <person name="Viragh M."/>
            <person name="Kuo A."/>
            <person name="Thoen E."/>
            <person name="Andreopoulos B."/>
            <person name="Lu D."/>
            <person name="Skrede I."/>
            <person name="Drula E."/>
            <person name="Henrissat B."/>
            <person name="Morin E."/>
            <person name="Kohler A."/>
            <person name="Barry K."/>
            <person name="LaButti K."/>
            <person name="Morin E."/>
            <person name="Salamov A."/>
            <person name="Lipzen A."/>
            <person name="Mereny Z."/>
            <person name="Hegedus B."/>
            <person name="Baldrian P."/>
            <person name="Stursova M."/>
            <person name="Weitz H."/>
            <person name="Taylor A."/>
            <person name="Grigoriev I.V."/>
            <person name="Nagy L.G."/>
            <person name="Martin F."/>
            <person name="Kauserud H."/>
        </authorList>
    </citation>
    <scope>NUCLEOTIDE SEQUENCE</scope>
    <source>
        <strain evidence="1">CBHHK002</strain>
    </source>
</reference>
<gene>
    <name evidence="1" type="ORF">DFH08DRAFT_806174</name>
</gene>
<dbReference type="AlphaFoldDB" id="A0AAD7A8N5"/>
<evidence type="ECO:0000313" key="1">
    <source>
        <dbReference type="EMBL" id="KAJ7351450.1"/>
    </source>
</evidence>
<keyword evidence="2" id="KW-1185">Reference proteome</keyword>
<dbReference type="EMBL" id="JARIHO010000013">
    <property type="protein sequence ID" value="KAJ7351450.1"/>
    <property type="molecule type" value="Genomic_DNA"/>
</dbReference>
<sequence>MYSGADPRGESTPHRGSFPVYKSVIGTARNHRLNSQVPSEAYRRRMNPSKLVPDYAHTYGTFECAGRLPGRKWGSYKIERAGVNQRWPVRSQLGLGNGATSRLARELQWQSGLSLVAVAEMVAEDDVEPMLTCIISGASTRVRARCETEILVDALLARRQIRKKFSPEIFPRAPLTRLFSAIPSAASPPLSAAQLSERFLLGDADSSPVPV</sequence>
<proteinExistence type="predicted"/>
<dbReference type="Proteomes" id="UP001218218">
    <property type="component" value="Unassembled WGS sequence"/>
</dbReference>